<keyword evidence="8" id="KW-0732">Signal</keyword>
<dbReference type="PANTHER" id="PTHR33751:SF9">
    <property type="entry name" value="CYTOCHROME C4"/>
    <property type="match status" value="1"/>
</dbReference>
<dbReference type="AlphaFoldDB" id="A0A9X3HX25"/>
<keyword evidence="1" id="KW-0813">Transport</keyword>
<name>A0A9X3HX25_9VIBR</name>
<evidence type="ECO:0000313" key="10">
    <source>
        <dbReference type="EMBL" id="MCW8346808.1"/>
    </source>
</evidence>
<dbReference type="GO" id="GO:0046872">
    <property type="term" value="F:metal ion binding"/>
    <property type="evidence" value="ECO:0007669"/>
    <property type="project" value="UniProtKB-KW"/>
</dbReference>
<keyword evidence="4" id="KW-0249">Electron transport</keyword>
<evidence type="ECO:0000256" key="6">
    <source>
        <dbReference type="PROSITE-ProRule" id="PRU00433"/>
    </source>
</evidence>
<feature type="compositionally biased region" description="Basic and acidic residues" evidence="7">
    <location>
        <begin position="111"/>
        <end position="120"/>
    </location>
</feature>
<evidence type="ECO:0000256" key="2">
    <source>
        <dbReference type="ARBA" id="ARBA00022617"/>
    </source>
</evidence>
<organism evidence="10 11">
    <name type="scientific">Vibrio qingdaonensis</name>
    <dbReference type="NCBI Taxonomy" id="2829491"/>
    <lineage>
        <taxon>Bacteria</taxon>
        <taxon>Pseudomonadati</taxon>
        <taxon>Pseudomonadota</taxon>
        <taxon>Gammaproteobacteria</taxon>
        <taxon>Vibrionales</taxon>
        <taxon>Vibrionaceae</taxon>
        <taxon>Vibrio</taxon>
    </lineage>
</organism>
<feature type="compositionally biased region" description="Polar residues" evidence="7">
    <location>
        <begin position="121"/>
        <end position="131"/>
    </location>
</feature>
<keyword evidence="3 6" id="KW-0479">Metal-binding</keyword>
<reference evidence="10" key="1">
    <citation type="submission" date="2022-02" db="EMBL/GenBank/DDBJ databases">
        <title>Vibrio sp. nov, a new bacterium isolated from seawater.</title>
        <authorList>
            <person name="Yuan Y."/>
        </authorList>
    </citation>
    <scope>NUCLEOTIDE SEQUENCE</scope>
    <source>
        <strain evidence="10">ZSDZ65</strain>
    </source>
</reference>
<evidence type="ECO:0000256" key="5">
    <source>
        <dbReference type="ARBA" id="ARBA00023004"/>
    </source>
</evidence>
<sequence>MGDKLLLIVLCVLLFGAPSLSSADEKFTLGEQKAKVCMACHGVNGISSIESYPNLRGQKMAYLITSLKSYQSRERSAGLAVLMQQQADALSDKDMSDIAYYYSMLGSISESTDKASHSNSDENLPVSGTSD</sequence>
<dbReference type="InterPro" id="IPR009056">
    <property type="entry name" value="Cyt_c-like_dom"/>
</dbReference>
<gene>
    <name evidence="10" type="ORF">MD535_12455</name>
</gene>
<dbReference type="GO" id="GO:0009055">
    <property type="term" value="F:electron transfer activity"/>
    <property type="evidence" value="ECO:0007669"/>
    <property type="project" value="InterPro"/>
</dbReference>
<proteinExistence type="predicted"/>
<dbReference type="PROSITE" id="PS51007">
    <property type="entry name" value="CYTC"/>
    <property type="match status" value="1"/>
</dbReference>
<evidence type="ECO:0000313" key="11">
    <source>
        <dbReference type="Proteomes" id="UP001155587"/>
    </source>
</evidence>
<evidence type="ECO:0000256" key="3">
    <source>
        <dbReference type="ARBA" id="ARBA00022723"/>
    </source>
</evidence>
<evidence type="ECO:0000259" key="9">
    <source>
        <dbReference type="PROSITE" id="PS51007"/>
    </source>
</evidence>
<comment type="caution">
    <text evidence="10">The sequence shown here is derived from an EMBL/GenBank/DDBJ whole genome shotgun (WGS) entry which is preliminary data.</text>
</comment>
<dbReference type="Gene3D" id="1.10.760.10">
    <property type="entry name" value="Cytochrome c-like domain"/>
    <property type="match status" value="1"/>
</dbReference>
<dbReference type="InterPro" id="IPR036909">
    <property type="entry name" value="Cyt_c-like_dom_sf"/>
</dbReference>
<keyword evidence="11" id="KW-1185">Reference proteome</keyword>
<dbReference type="EMBL" id="JAKRRY010000015">
    <property type="protein sequence ID" value="MCW8346808.1"/>
    <property type="molecule type" value="Genomic_DNA"/>
</dbReference>
<evidence type="ECO:0000256" key="4">
    <source>
        <dbReference type="ARBA" id="ARBA00022982"/>
    </source>
</evidence>
<protein>
    <submittedName>
        <fullName evidence="10">C-type cytochrome</fullName>
    </submittedName>
</protein>
<dbReference type="SUPFAM" id="SSF46626">
    <property type="entry name" value="Cytochrome c"/>
    <property type="match status" value="1"/>
</dbReference>
<feature type="region of interest" description="Disordered" evidence="7">
    <location>
        <begin position="111"/>
        <end position="131"/>
    </location>
</feature>
<dbReference type="Pfam" id="PF00034">
    <property type="entry name" value="Cytochrom_C"/>
    <property type="match status" value="1"/>
</dbReference>
<dbReference type="Proteomes" id="UP001155587">
    <property type="component" value="Unassembled WGS sequence"/>
</dbReference>
<evidence type="ECO:0000256" key="7">
    <source>
        <dbReference type="SAM" id="MobiDB-lite"/>
    </source>
</evidence>
<feature type="chain" id="PRO_5040999168" evidence="8">
    <location>
        <begin position="24"/>
        <end position="131"/>
    </location>
</feature>
<dbReference type="PANTHER" id="PTHR33751">
    <property type="entry name" value="CBB3-TYPE CYTOCHROME C OXIDASE SUBUNIT FIXP"/>
    <property type="match status" value="1"/>
</dbReference>
<keyword evidence="5 6" id="KW-0408">Iron</keyword>
<dbReference type="GO" id="GO:0020037">
    <property type="term" value="F:heme binding"/>
    <property type="evidence" value="ECO:0007669"/>
    <property type="project" value="InterPro"/>
</dbReference>
<keyword evidence="2 6" id="KW-0349">Heme</keyword>
<accession>A0A9X3HX25</accession>
<evidence type="ECO:0000256" key="1">
    <source>
        <dbReference type="ARBA" id="ARBA00022448"/>
    </source>
</evidence>
<evidence type="ECO:0000256" key="8">
    <source>
        <dbReference type="SAM" id="SignalP"/>
    </source>
</evidence>
<feature type="domain" description="Cytochrome c" evidence="9">
    <location>
        <begin position="18"/>
        <end position="106"/>
    </location>
</feature>
<feature type="signal peptide" evidence="8">
    <location>
        <begin position="1"/>
        <end position="23"/>
    </location>
</feature>
<dbReference type="InterPro" id="IPR050597">
    <property type="entry name" value="Cytochrome_c_Oxidase_Subunit"/>
</dbReference>